<reference evidence="1" key="2">
    <citation type="journal article" date="2021" name="PeerJ">
        <title>Extensive microbial diversity within the chicken gut microbiome revealed by metagenomics and culture.</title>
        <authorList>
            <person name="Gilroy R."/>
            <person name="Ravi A."/>
            <person name="Getino M."/>
            <person name="Pursley I."/>
            <person name="Horton D.L."/>
            <person name="Alikhan N.F."/>
            <person name="Baker D."/>
            <person name="Gharbi K."/>
            <person name="Hall N."/>
            <person name="Watson M."/>
            <person name="Adriaenssens E.M."/>
            <person name="Foster-Nyarko E."/>
            <person name="Jarju S."/>
            <person name="Secka A."/>
            <person name="Antonio M."/>
            <person name="Oren A."/>
            <person name="Chaudhuri R.R."/>
            <person name="La Ragione R."/>
            <person name="Hildebrand F."/>
            <person name="Pallen M.J."/>
        </authorList>
    </citation>
    <scope>NUCLEOTIDE SEQUENCE</scope>
    <source>
        <strain evidence="1">CHK183-6373</strain>
    </source>
</reference>
<keyword evidence="1" id="KW-0808">Transferase</keyword>
<dbReference type="Proteomes" id="UP000886884">
    <property type="component" value="Unassembled WGS sequence"/>
</dbReference>
<dbReference type="PANTHER" id="PTHR35276">
    <property type="entry name" value="S-ADENOSYL-L-METHIONINE-DEPENDENT METHYLTRANSFERASES SUPERFAMILY PROTEIN"/>
    <property type="match status" value="1"/>
</dbReference>
<dbReference type="GO" id="GO:0008168">
    <property type="term" value="F:methyltransferase activity"/>
    <property type="evidence" value="ECO:0007669"/>
    <property type="project" value="UniProtKB-KW"/>
</dbReference>
<evidence type="ECO:0000313" key="2">
    <source>
        <dbReference type="Proteomes" id="UP000886884"/>
    </source>
</evidence>
<dbReference type="AlphaFoldDB" id="A0A9D1P7P7"/>
<dbReference type="Gene3D" id="3.40.50.150">
    <property type="entry name" value="Vaccinia Virus protein VP39"/>
    <property type="match status" value="1"/>
</dbReference>
<dbReference type="Pfam" id="PF06962">
    <property type="entry name" value="rRNA_methylase"/>
    <property type="match status" value="1"/>
</dbReference>
<dbReference type="SUPFAM" id="SSF53335">
    <property type="entry name" value="S-adenosyl-L-methionine-dependent methyltransferases"/>
    <property type="match status" value="1"/>
</dbReference>
<gene>
    <name evidence="1" type="ORF">IAA64_05620</name>
</gene>
<keyword evidence="1" id="KW-0489">Methyltransferase</keyword>
<dbReference type="EMBL" id="DVOT01000100">
    <property type="protein sequence ID" value="HIV27425.1"/>
    <property type="molecule type" value="Genomic_DNA"/>
</dbReference>
<dbReference type="PANTHER" id="PTHR35276:SF1">
    <property type="entry name" value="TRNA (MNM(5)S(2)U34)-METHYLTRANSFERASE, CHLOROPLASTIC"/>
    <property type="match status" value="1"/>
</dbReference>
<evidence type="ECO:0000313" key="1">
    <source>
        <dbReference type="EMBL" id="HIV27425.1"/>
    </source>
</evidence>
<dbReference type="InterPro" id="IPR010719">
    <property type="entry name" value="MnmM_MeTrfase"/>
</dbReference>
<comment type="caution">
    <text evidence="1">The sequence shown here is derived from an EMBL/GenBank/DDBJ whole genome shotgun (WGS) entry which is preliminary data.</text>
</comment>
<organism evidence="1 2">
    <name type="scientific">Candidatus Ornithocaccomicrobium faecavium</name>
    <dbReference type="NCBI Taxonomy" id="2840890"/>
    <lineage>
        <taxon>Bacteria</taxon>
        <taxon>Bacillati</taxon>
        <taxon>Bacillota</taxon>
        <taxon>Clostridia</taxon>
        <taxon>Candidatus Ornithocaccomicrobium</taxon>
    </lineage>
</organism>
<protein>
    <submittedName>
        <fullName evidence="1">Methyltransferase domain-containing protein</fullName>
    </submittedName>
</protein>
<dbReference type="InterPro" id="IPR029063">
    <property type="entry name" value="SAM-dependent_MTases_sf"/>
</dbReference>
<accession>A0A9D1P7P7</accession>
<dbReference type="GO" id="GO:0032259">
    <property type="term" value="P:methylation"/>
    <property type="evidence" value="ECO:0007669"/>
    <property type="project" value="UniProtKB-KW"/>
</dbReference>
<proteinExistence type="predicted"/>
<name>A0A9D1P7P7_9FIRM</name>
<sequence length="194" mass="20984">MNFDFKSARHWAQALIREAVGEGGVVVDATMGNGYDTAWLCELVGPSGRVYAFDIQPAALERTRARLAAQGLSSRAELFCAGHERLREFVHAPIDAALFNLGWLPGAEKVVTTRTETTLLAAEACLALLRPGGLLTLCVYPGHAEGARELSALDAWAAALPSQEFDAMTQRFLNQTAAPPVLIAVKKQLRRNNP</sequence>
<reference evidence="1" key="1">
    <citation type="submission" date="2020-10" db="EMBL/GenBank/DDBJ databases">
        <authorList>
            <person name="Gilroy R."/>
        </authorList>
    </citation>
    <scope>NUCLEOTIDE SEQUENCE</scope>
    <source>
        <strain evidence="1">CHK183-6373</strain>
    </source>
</reference>